<comment type="caution">
    <text evidence="2">The sequence shown here is derived from an EMBL/GenBank/DDBJ whole genome shotgun (WGS) entry which is preliminary data.</text>
</comment>
<dbReference type="GO" id="GO:0003677">
    <property type="term" value="F:DNA binding"/>
    <property type="evidence" value="ECO:0007669"/>
    <property type="project" value="UniProtKB-KW"/>
</dbReference>
<dbReference type="InterPro" id="IPR007409">
    <property type="entry name" value="Restrct_endonuc_type1_HsdR_N"/>
</dbReference>
<keyword evidence="2" id="KW-0540">Nuclease</keyword>
<evidence type="ECO:0000259" key="1">
    <source>
        <dbReference type="Pfam" id="PF04313"/>
    </source>
</evidence>
<evidence type="ECO:0000313" key="2">
    <source>
        <dbReference type="EMBL" id="MBD6615243.1"/>
    </source>
</evidence>
<proteinExistence type="predicted"/>
<keyword evidence="2" id="KW-0255">Endonuclease</keyword>
<keyword evidence="3" id="KW-1185">Reference proteome</keyword>
<keyword evidence="2" id="KW-0378">Hydrolase</keyword>
<accession>A0AA40SU03</accession>
<dbReference type="AlphaFoldDB" id="A0AA40SU03"/>
<name>A0AA40SU03_9NOST</name>
<gene>
    <name evidence="2" type="ORF">FNW02_05110</name>
</gene>
<feature type="domain" description="Restriction endonuclease type I HsdR N-terminal" evidence="1">
    <location>
        <begin position="77"/>
        <end position="173"/>
    </location>
</feature>
<dbReference type="Pfam" id="PF04313">
    <property type="entry name" value="HSDR_N"/>
    <property type="match status" value="1"/>
</dbReference>
<dbReference type="EMBL" id="VJXY01000003">
    <property type="protein sequence ID" value="MBD6615243.1"/>
    <property type="molecule type" value="Genomic_DNA"/>
</dbReference>
<dbReference type="GO" id="GO:0005524">
    <property type="term" value="F:ATP binding"/>
    <property type="evidence" value="ECO:0007669"/>
    <property type="project" value="UniProtKB-KW"/>
</dbReference>
<protein>
    <submittedName>
        <fullName evidence="2">Restriction endonuclease subunit R</fullName>
    </submittedName>
</protein>
<evidence type="ECO:0000313" key="3">
    <source>
        <dbReference type="Proteomes" id="UP001165986"/>
    </source>
</evidence>
<dbReference type="GO" id="GO:0009307">
    <property type="term" value="P:DNA restriction-modification system"/>
    <property type="evidence" value="ECO:0007669"/>
    <property type="project" value="UniProtKB-KW"/>
</dbReference>
<sequence>MIQFIQAQNIGLAYLEERFGLQQVEAEDFFPEWFGTLPEIADLEKQYLDRVKANFLRLVKRPPILENAVKMVVLSPLLDLAGFYDEPFLIGTEESIEIALEDEDEIIRGRIDVLVIQEQLWLLIIESKRASFSLLEAIPQALAYMLANPHPAKPMFGLVTNGEDFQFIKLIKQDKPEYALSDKLTLSRRENELYKVLSILKKLSQILS</sequence>
<dbReference type="Proteomes" id="UP001165986">
    <property type="component" value="Unassembled WGS sequence"/>
</dbReference>
<dbReference type="GO" id="GO:0009035">
    <property type="term" value="F:type I site-specific deoxyribonuclease activity"/>
    <property type="evidence" value="ECO:0007669"/>
    <property type="project" value="UniProtKB-EC"/>
</dbReference>
<reference evidence="2" key="1">
    <citation type="submission" date="2019-07" db="EMBL/GenBank/DDBJ databases">
        <title>Toxilogical consequences of a new and cryptic species of cyanobacteria (Komarekiella delphini-convector) recovered from the epidermis of a bottlenose dolphin and 1500 ft. in the air.</title>
        <authorList>
            <person name="Brown A.O."/>
            <person name="Dvorak P."/>
            <person name="Villanueva C.D."/>
            <person name="Foss A.J."/>
            <person name="Garvey A.D."/>
            <person name="Gibson Q.A."/>
            <person name="Johansen J.R."/>
            <person name="Casamatta D.A."/>
        </authorList>
    </citation>
    <scope>NUCLEOTIDE SEQUENCE</scope>
    <source>
        <strain evidence="2">SJRDD-AB1</strain>
    </source>
</reference>
<organism evidence="2 3">
    <name type="scientific">Komarekiella delphini-convector SJRDD-AB1</name>
    <dbReference type="NCBI Taxonomy" id="2593771"/>
    <lineage>
        <taxon>Bacteria</taxon>
        <taxon>Bacillati</taxon>
        <taxon>Cyanobacteriota</taxon>
        <taxon>Cyanophyceae</taxon>
        <taxon>Nostocales</taxon>
        <taxon>Nostocaceae</taxon>
        <taxon>Komarekiella</taxon>
        <taxon>Komarekiella delphini-convector</taxon>
    </lineage>
</organism>
<dbReference type="RefSeq" id="WP_191756479.1">
    <property type="nucleotide sequence ID" value="NZ_VJXY01000003.1"/>
</dbReference>